<dbReference type="Proteomes" id="UP000618445">
    <property type="component" value="Unassembled WGS sequence"/>
</dbReference>
<evidence type="ECO:0008006" key="3">
    <source>
        <dbReference type="Google" id="ProtNLM"/>
    </source>
</evidence>
<accession>A0ABR8CAR5</accession>
<evidence type="ECO:0000313" key="1">
    <source>
        <dbReference type="EMBL" id="MBD2316499.1"/>
    </source>
</evidence>
<evidence type="ECO:0000313" key="2">
    <source>
        <dbReference type="Proteomes" id="UP000618445"/>
    </source>
</evidence>
<reference evidence="1 2" key="1">
    <citation type="journal article" date="2020" name="ISME J.">
        <title>Comparative genomics reveals insights into cyanobacterial evolution and habitat adaptation.</title>
        <authorList>
            <person name="Chen M.Y."/>
            <person name="Teng W.K."/>
            <person name="Zhao L."/>
            <person name="Hu C.X."/>
            <person name="Zhou Y.K."/>
            <person name="Han B.P."/>
            <person name="Song L.R."/>
            <person name="Shu W.S."/>
        </authorList>
    </citation>
    <scope>NUCLEOTIDE SEQUENCE [LARGE SCALE GENOMIC DNA]</scope>
    <source>
        <strain evidence="1 2">FACHB-1050</strain>
    </source>
</reference>
<comment type="caution">
    <text evidence="1">The sequence shown here is derived from an EMBL/GenBank/DDBJ whole genome shotgun (WGS) entry which is preliminary data.</text>
</comment>
<organism evidence="1 2">
    <name type="scientific">Phormidium tenue FACHB-1050</name>
    <dbReference type="NCBI Taxonomy" id="2692857"/>
    <lineage>
        <taxon>Bacteria</taxon>
        <taxon>Bacillati</taxon>
        <taxon>Cyanobacteriota</taxon>
        <taxon>Cyanophyceae</taxon>
        <taxon>Oscillatoriophycideae</taxon>
        <taxon>Oscillatoriales</taxon>
        <taxon>Oscillatoriaceae</taxon>
        <taxon>Phormidium</taxon>
    </lineage>
</organism>
<proteinExistence type="predicted"/>
<keyword evidence="2" id="KW-1185">Reference proteome</keyword>
<gene>
    <name evidence="1" type="ORF">H6G05_06520</name>
</gene>
<sequence length="67" mass="7641">MKQSIKTESEYDRVLEKIALLMNAKAGTSEANELEMLAILVEAYEDKHYPINPPTQLASIQFRQSNE</sequence>
<dbReference type="EMBL" id="JACJQY010000007">
    <property type="protein sequence ID" value="MBD2316499.1"/>
    <property type="molecule type" value="Genomic_DNA"/>
</dbReference>
<name>A0ABR8CAR5_9CYAN</name>
<protein>
    <recommendedName>
        <fullName evidence="3">HigA</fullName>
    </recommendedName>
</protein>
<dbReference type="RefSeq" id="WP_190577360.1">
    <property type="nucleotide sequence ID" value="NZ_CAWPQU010000067.1"/>
</dbReference>